<evidence type="ECO:0000313" key="1">
    <source>
        <dbReference type="EMBL" id="AUM72926.1"/>
    </source>
</evidence>
<accession>A0A2K9MD15</accession>
<dbReference type="RefSeq" id="WP_101498312.1">
    <property type="nucleotide sequence ID" value="NZ_CP025583.1"/>
</dbReference>
<dbReference type="EMBL" id="CP025583">
    <property type="protein sequence ID" value="AUM72926.1"/>
    <property type="molecule type" value="Genomic_DNA"/>
</dbReference>
<gene>
    <name evidence="1" type="ORF">CYR75_00140</name>
</gene>
<sequence>MFESLLPHADFMPRIQQHGPHRWAEETIGHNRVVGRVYALRVTLCGYGFCEDLGDEAAELVFTVCAYDALDPEAEEEVFYSGSETKQHFSDKPFRKKVIKLIATLGCHLVEDVKPKRLIFVTKFPALPLAAAPKYELLCEKILALGYTCSKYETTDRRQLWDMRRT</sequence>
<reference evidence="2" key="1">
    <citation type="submission" date="2017-12" db="EMBL/GenBank/DDBJ databases">
        <title>Genomic analysis of Paracoccus sp. CBA4604.</title>
        <authorList>
            <person name="Roh S.W."/>
            <person name="Kim J.Y."/>
            <person name="Kim J.S."/>
        </authorList>
    </citation>
    <scope>NUCLEOTIDE SEQUENCE [LARGE SCALE GENOMIC DNA]</scope>
    <source>
        <strain evidence="2">CBA4604</strain>
    </source>
</reference>
<dbReference type="Proteomes" id="UP000234882">
    <property type="component" value="Chromosome"/>
</dbReference>
<organism evidence="1 2">
    <name type="scientific">Paracoccus jeotgali</name>
    <dbReference type="NCBI Taxonomy" id="2065379"/>
    <lineage>
        <taxon>Bacteria</taxon>
        <taxon>Pseudomonadati</taxon>
        <taxon>Pseudomonadota</taxon>
        <taxon>Alphaproteobacteria</taxon>
        <taxon>Rhodobacterales</taxon>
        <taxon>Paracoccaceae</taxon>
        <taxon>Paracoccus</taxon>
    </lineage>
</organism>
<dbReference type="KEGG" id="paru:CYR75_00140"/>
<name>A0A2K9MD15_9RHOB</name>
<protein>
    <submittedName>
        <fullName evidence="1">Uncharacterized protein</fullName>
    </submittedName>
</protein>
<evidence type="ECO:0000313" key="2">
    <source>
        <dbReference type="Proteomes" id="UP000234882"/>
    </source>
</evidence>
<dbReference type="AlphaFoldDB" id="A0A2K9MD15"/>
<keyword evidence="2" id="KW-1185">Reference proteome</keyword>
<proteinExistence type="predicted"/>